<proteinExistence type="predicted"/>
<dbReference type="InterPro" id="IPR008984">
    <property type="entry name" value="SMAD_FHA_dom_sf"/>
</dbReference>
<dbReference type="SMART" id="SM00240">
    <property type="entry name" value="FHA"/>
    <property type="match status" value="1"/>
</dbReference>
<evidence type="ECO:0000256" key="1">
    <source>
        <dbReference type="SAM" id="MobiDB-lite"/>
    </source>
</evidence>
<keyword evidence="2" id="KW-0812">Transmembrane</keyword>
<name>A0A920CBF8_9BACL</name>
<feature type="transmembrane region" description="Helical" evidence="2">
    <location>
        <begin position="321"/>
        <end position="340"/>
    </location>
</feature>
<feature type="compositionally biased region" description="Basic and acidic residues" evidence="1">
    <location>
        <begin position="474"/>
        <end position="510"/>
    </location>
</feature>
<reference evidence="4" key="1">
    <citation type="submission" date="2021-03" db="EMBL/GenBank/DDBJ databases">
        <title>Antimicrobial resistance genes in bacteria isolated from Japanese honey, and their potential for conferring macrolide and lincosamide resistance in the American foulbrood pathogen Paenibacillus larvae.</title>
        <authorList>
            <person name="Okamoto M."/>
            <person name="Kumagai M."/>
            <person name="Kanamori H."/>
            <person name="Takamatsu D."/>
        </authorList>
    </citation>
    <scope>NUCLEOTIDE SEQUENCE</scope>
    <source>
        <strain evidence="4">J2TS6</strain>
    </source>
</reference>
<feature type="compositionally biased region" description="Basic and acidic residues" evidence="1">
    <location>
        <begin position="444"/>
        <end position="461"/>
    </location>
</feature>
<evidence type="ECO:0000259" key="3">
    <source>
        <dbReference type="PROSITE" id="PS50006"/>
    </source>
</evidence>
<evidence type="ECO:0000256" key="2">
    <source>
        <dbReference type="SAM" id="Phobius"/>
    </source>
</evidence>
<keyword evidence="2" id="KW-1133">Transmembrane helix</keyword>
<feature type="compositionally biased region" description="Basic and acidic residues" evidence="1">
    <location>
        <begin position="276"/>
        <end position="285"/>
    </location>
</feature>
<evidence type="ECO:0000313" key="5">
    <source>
        <dbReference type="Proteomes" id="UP000679779"/>
    </source>
</evidence>
<feature type="compositionally biased region" description="Basic and acidic residues" evidence="1">
    <location>
        <begin position="195"/>
        <end position="217"/>
    </location>
</feature>
<keyword evidence="2" id="KW-0472">Membrane</keyword>
<comment type="caution">
    <text evidence="4">The sequence shown here is derived from an EMBL/GenBank/DDBJ whole genome shotgun (WGS) entry which is preliminary data.</text>
</comment>
<dbReference type="EMBL" id="BORQ01000003">
    <property type="protein sequence ID" value="GIO31858.1"/>
    <property type="molecule type" value="Genomic_DNA"/>
</dbReference>
<feature type="compositionally biased region" description="Polar residues" evidence="1">
    <location>
        <begin position="222"/>
        <end position="231"/>
    </location>
</feature>
<dbReference type="InterPro" id="IPR045962">
    <property type="entry name" value="DUF6382"/>
</dbReference>
<dbReference type="Proteomes" id="UP000679779">
    <property type="component" value="Unassembled WGS sequence"/>
</dbReference>
<evidence type="ECO:0000313" key="4">
    <source>
        <dbReference type="EMBL" id="GIO31858.1"/>
    </source>
</evidence>
<feature type="domain" description="FHA" evidence="3">
    <location>
        <begin position="587"/>
        <end position="638"/>
    </location>
</feature>
<dbReference type="Gene3D" id="2.60.200.20">
    <property type="match status" value="1"/>
</dbReference>
<dbReference type="Pfam" id="PF00498">
    <property type="entry name" value="FHA"/>
    <property type="match status" value="1"/>
</dbReference>
<organism evidence="4 5">
    <name type="scientific">Paenibacillus albilobatus</name>
    <dbReference type="NCBI Taxonomy" id="2716884"/>
    <lineage>
        <taxon>Bacteria</taxon>
        <taxon>Bacillati</taxon>
        <taxon>Bacillota</taxon>
        <taxon>Bacilli</taxon>
        <taxon>Bacillales</taxon>
        <taxon>Paenibacillaceae</taxon>
        <taxon>Paenibacillus</taxon>
    </lineage>
</organism>
<sequence length="664" mass="73348">MVLSDRAGIRSDELGKVEASMIAASRIPRFLPLHVKEVDLQVTLWYDITEKKMLSHMLRSEKINMTEYYGLLLQVAEALEESAMYMLQPLKYVLDEDYIFVDGSLQEGTLYLTYIPLKRTEGLKPIKEGLKELVTRFMASVTELSGSGVQQLLQFTASEDFTPGGFKKLLLGLLSGEGDQASGGGSESVATSGQRDYRIQEPFRREDAGRLGREEHLAPSMGSLSRPQSGAVSRLQEKQARPLQAVEPRRERTEASAARNTVGSGAPPAGESYLPRLHDQGRNDDTYPDFLKSWGRKDQEAEVEKEDDEEKAKSASARKTYIALGCLLGAAIAWRMIYMADPGKGTLILCASLTVILGIVAAMSWMGKLFAPKQAEADSVPFEALPDFGSVELSAKPRQGRSRFEVEQFTGFLRTGRKNREKGLGKPEEDPEPEWKWKFPSQDAADKNDNGIRHFGARDVSEQTGSRGEPGLSRGERNLRHEEPGLSRGEPNLRHEEPALRRGERNHSQEPDVLSYPDTDEREYYGRIGLKTEILQPGGGATVLLNPPPASGGGHSVSIAALPLGYLLREGEGGTGSERIELKQQHFVIGRSAEVSQYVESSVGTSRAHVELSRGDDGTFRIKDLGSKNGTRLRGEAMVPYKEYSLHDGDTFVIVKGHYTFRSA</sequence>
<gene>
    <name evidence="4" type="ORF">J2TS6_29990</name>
</gene>
<dbReference type="InterPro" id="IPR000253">
    <property type="entry name" value="FHA_dom"/>
</dbReference>
<feature type="region of interest" description="Disordered" evidence="1">
    <location>
        <begin position="180"/>
        <end position="314"/>
    </location>
</feature>
<feature type="transmembrane region" description="Helical" evidence="2">
    <location>
        <begin position="346"/>
        <end position="366"/>
    </location>
</feature>
<dbReference type="SUPFAM" id="SSF49879">
    <property type="entry name" value="SMAD/FHA domain"/>
    <property type="match status" value="1"/>
</dbReference>
<dbReference type="Pfam" id="PF19909">
    <property type="entry name" value="DUF6382"/>
    <property type="match status" value="1"/>
</dbReference>
<keyword evidence="5" id="KW-1185">Reference proteome</keyword>
<dbReference type="PROSITE" id="PS50006">
    <property type="entry name" value="FHA_DOMAIN"/>
    <property type="match status" value="1"/>
</dbReference>
<dbReference type="RefSeq" id="WP_160042744.1">
    <property type="nucleotide sequence ID" value="NZ_BORQ01000003.1"/>
</dbReference>
<feature type="compositionally biased region" description="Basic and acidic residues" evidence="1">
    <location>
        <begin position="421"/>
        <end position="437"/>
    </location>
</feature>
<protein>
    <recommendedName>
        <fullName evidence="3">FHA domain-containing protein</fullName>
    </recommendedName>
</protein>
<feature type="region of interest" description="Disordered" evidence="1">
    <location>
        <begin position="415"/>
        <end position="517"/>
    </location>
</feature>
<accession>A0A920CBF8</accession>
<dbReference type="CDD" id="cd00060">
    <property type="entry name" value="FHA"/>
    <property type="match status" value="1"/>
</dbReference>
<dbReference type="AlphaFoldDB" id="A0A920CBF8"/>